<name>A0A4C1XSC9_EUMVA</name>
<dbReference type="EMBL" id="BGZK01000942">
    <property type="protein sequence ID" value="GBP65902.1"/>
    <property type="molecule type" value="Genomic_DNA"/>
</dbReference>
<gene>
    <name evidence="1" type="ORF">EVAR_89395_1</name>
</gene>
<accession>A0A4C1XSC9</accession>
<organism evidence="1 2">
    <name type="scientific">Eumeta variegata</name>
    <name type="common">Bagworm moth</name>
    <name type="synonym">Eumeta japonica</name>
    <dbReference type="NCBI Taxonomy" id="151549"/>
    <lineage>
        <taxon>Eukaryota</taxon>
        <taxon>Metazoa</taxon>
        <taxon>Ecdysozoa</taxon>
        <taxon>Arthropoda</taxon>
        <taxon>Hexapoda</taxon>
        <taxon>Insecta</taxon>
        <taxon>Pterygota</taxon>
        <taxon>Neoptera</taxon>
        <taxon>Endopterygota</taxon>
        <taxon>Lepidoptera</taxon>
        <taxon>Glossata</taxon>
        <taxon>Ditrysia</taxon>
        <taxon>Tineoidea</taxon>
        <taxon>Psychidae</taxon>
        <taxon>Oiketicinae</taxon>
        <taxon>Eumeta</taxon>
    </lineage>
</organism>
<proteinExistence type="predicted"/>
<comment type="caution">
    <text evidence="1">The sequence shown here is derived from an EMBL/GenBank/DDBJ whole genome shotgun (WGS) entry which is preliminary data.</text>
</comment>
<evidence type="ECO:0000313" key="2">
    <source>
        <dbReference type="Proteomes" id="UP000299102"/>
    </source>
</evidence>
<keyword evidence="2" id="KW-1185">Reference proteome</keyword>
<dbReference type="Proteomes" id="UP000299102">
    <property type="component" value="Unassembled WGS sequence"/>
</dbReference>
<dbReference type="AlphaFoldDB" id="A0A4C1XSC9"/>
<reference evidence="1 2" key="1">
    <citation type="journal article" date="2019" name="Commun. Biol.">
        <title>The bagworm genome reveals a unique fibroin gene that provides high tensile strength.</title>
        <authorList>
            <person name="Kono N."/>
            <person name="Nakamura H."/>
            <person name="Ohtoshi R."/>
            <person name="Tomita M."/>
            <person name="Numata K."/>
            <person name="Arakawa K."/>
        </authorList>
    </citation>
    <scope>NUCLEOTIDE SEQUENCE [LARGE SCALE GENOMIC DNA]</scope>
</reference>
<dbReference type="OrthoDB" id="125347at2759"/>
<protein>
    <submittedName>
        <fullName evidence="1">Uncharacterized protein</fullName>
    </submittedName>
</protein>
<sequence>MPINTSASEAGINTANDYRGSTVCINENCVTLEDLKLKLINDDINYRKKKAEEELGFLKKSNKLKLDILEEARALNKGLPIGNEELEQYSAIDDDYATCEEPTEEYILQNVIVNSQDSKDNSDDDLEKNCTTLSIFEVLKAAEVLNVTYIITMSVNAVDLAAPVAREELAVQVRQVAAACVYAAVYSAAIAKWLDRP</sequence>
<evidence type="ECO:0000313" key="1">
    <source>
        <dbReference type="EMBL" id="GBP65902.1"/>
    </source>
</evidence>